<gene>
    <name evidence="2" type="ORF">L211DRAFT_868608</name>
</gene>
<dbReference type="InterPro" id="IPR001810">
    <property type="entry name" value="F-box_dom"/>
</dbReference>
<name>A0A3N4LQC4_9PEZI</name>
<dbReference type="EMBL" id="ML121546">
    <property type="protein sequence ID" value="RPB23482.1"/>
    <property type="molecule type" value="Genomic_DNA"/>
</dbReference>
<dbReference type="InterPro" id="IPR036047">
    <property type="entry name" value="F-box-like_dom_sf"/>
</dbReference>
<dbReference type="Pfam" id="PF12937">
    <property type="entry name" value="F-box-like"/>
    <property type="match status" value="1"/>
</dbReference>
<dbReference type="InParanoid" id="A0A3N4LQC4"/>
<feature type="domain" description="F-box" evidence="1">
    <location>
        <begin position="49"/>
        <end position="95"/>
    </location>
</feature>
<dbReference type="Gene3D" id="1.20.1280.50">
    <property type="match status" value="1"/>
</dbReference>
<dbReference type="SMART" id="SM00256">
    <property type="entry name" value="FBOX"/>
    <property type="match status" value="1"/>
</dbReference>
<organism evidence="2 3">
    <name type="scientific">Terfezia boudieri ATCC MYA-4762</name>
    <dbReference type="NCBI Taxonomy" id="1051890"/>
    <lineage>
        <taxon>Eukaryota</taxon>
        <taxon>Fungi</taxon>
        <taxon>Dikarya</taxon>
        <taxon>Ascomycota</taxon>
        <taxon>Pezizomycotina</taxon>
        <taxon>Pezizomycetes</taxon>
        <taxon>Pezizales</taxon>
        <taxon>Pezizaceae</taxon>
        <taxon>Terfezia</taxon>
    </lineage>
</organism>
<dbReference type="CDD" id="cd09917">
    <property type="entry name" value="F-box_SF"/>
    <property type="match status" value="1"/>
</dbReference>
<keyword evidence="3" id="KW-1185">Reference proteome</keyword>
<reference evidence="2 3" key="1">
    <citation type="journal article" date="2018" name="Nat. Ecol. Evol.">
        <title>Pezizomycetes genomes reveal the molecular basis of ectomycorrhizal truffle lifestyle.</title>
        <authorList>
            <person name="Murat C."/>
            <person name="Payen T."/>
            <person name="Noel B."/>
            <person name="Kuo A."/>
            <person name="Morin E."/>
            <person name="Chen J."/>
            <person name="Kohler A."/>
            <person name="Krizsan K."/>
            <person name="Balestrini R."/>
            <person name="Da Silva C."/>
            <person name="Montanini B."/>
            <person name="Hainaut M."/>
            <person name="Levati E."/>
            <person name="Barry K.W."/>
            <person name="Belfiori B."/>
            <person name="Cichocki N."/>
            <person name="Clum A."/>
            <person name="Dockter R.B."/>
            <person name="Fauchery L."/>
            <person name="Guy J."/>
            <person name="Iotti M."/>
            <person name="Le Tacon F."/>
            <person name="Lindquist E.A."/>
            <person name="Lipzen A."/>
            <person name="Malagnac F."/>
            <person name="Mello A."/>
            <person name="Molinier V."/>
            <person name="Miyauchi S."/>
            <person name="Poulain J."/>
            <person name="Riccioni C."/>
            <person name="Rubini A."/>
            <person name="Sitrit Y."/>
            <person name="Splivallo R."/>
            <person name="Traeger S."/>
            <person name="Wang M."/>
            <person name="Zifcakova L."/>
            <person name="Wipf D."/>
            <person name="Zambonelli A."/>
            <person name="Paolocci F."/>
            <person name="Nowrousian M."/>
            <person name="Ottonello S."/>
            <person name="Baldrian P."/>
            <person name="Spatafora J.W."/>
            <person name="Henrissat B."/>
            <person name="Nagy L.G."/>
            <person name="Aury J.M."/>
            <person name="Wincker P."/>
            <person name="Grigoriev I.V."/>
            <person name="Bonfante P."/>
            <person name="Martin F.M."/>
        </authorList>
    </citation>
    <scope>NUCLEOTIDE SEQUENCE [LARGE SCALE GENOMIC DNA]</scope>
    <source>
        <strain evidence="2 3">ATCC MYA-4762</strain>
    </source>
</reference>
<dbReference type="SUPFAM" id="SSF81383">
    <property type="entry name" value="F-box domain"/>
    <property type="match status" value="1"/>
</dbReference>
<dbReference type="PROSITE" id="PS50181">
    <property type="entry name" value="FBOX"/>
    <property type="match status" value="1"/>
</dbReference>
<sequence length="515" mass="60179">MEESLLQSFSTLPQQERRKFLTELASHFHPSDWWHLDGLLQQQTIYRRFDIVPALPIELAVQVLQYLSLPELFRNRRVSRYWHRILSSDAICRGLALQRFPATSREFILSQKLESHSNIKSWRHLFEDIASRRYFFSKGKYIAYPQLDSLITEFSKLAACSHPRLRLHQENLATWDCRLIFWKHQEVVVCNLHDPAQTMCFPIPNREMISACATHSEFLTVLTSMGKCHTFRMDTGERRTISLESCAYIALIAVTSTVAIIYPTNIIIWEPNTGKSWRVETPVAELGVWIYDLDPVGHVISRIYLDKTACAVWQQQFPYGVRAEECYPKPWALERAPEYPSYTPVATANDNYECKYDIGHSGFCVLQSLRKIAWGRLFSWKGRIMPSLGYDYNKGEWKVRGNIVQNLSGTLEREGSRAYVLEDATVFWSDYPSTGGVDIYLSDEERWIQWEDEEWRLPCTFVEDMSLRHVVILANKGYGRNMEVRRFMGIHERKALEERFRGKVEDAYGTLLKRQ</sequence>
<dbReference type="AlphaFoldDB" id="A0A3N4LQC4"/>
<dbReference type="OrthoDB" id="5295250at2759"/>
<protein>
    <recommendedName>
        <fullName evidence="1">F-box domain-containing protein</fullName>
    </recommendedName>
</protein>
<accession>A0A3N4LQC4</accession>
<evidence type="ECO:0000313" key="2">
    <source>
        <dbReference type="EMBL" id="RPB23482.1"/>
    </source>
</evidence>
<proteinExistence type="predicted"/>
<evidence type="ECO:0000259" key="1">
    <source>
        <dbReference type="PROSITE" id="PS50181"/>
    </source>
</evidence>
<evidence type="ECO:0000313" key="3">
    <source>
        <dbReference type="Proteomes" id="UP000267821"/>
    </source>
</evidence>
<dbReference type="Proteomes" id="UP000267821">
    <property type="component" value="Unassembled WGS sequence"/>
</dbReference>